<dbReference type="Pfam" id="PF01755">
    <property type="entry name" value="Glyco_transf_25"/>
    <property type="match status" value="1"/>
</dbReference>
<organism evidence="5 6">
    <name type="scientific">Conchiformibius steedae</name>
    <dbReference type="NCBI Taxonomy" id="153493"/>
    <lineage>
        <taxon>Bacteria</taxon>
        <taxon>Pseudomonadati</taxon>
        <taxon>Pseudomonadota</taxon>
        <taxon>Betaproteobacteria</taxon>
        <taxon>Neisseriales</taxon>
        <taxon>Neisseriaceae</taxon>
        <taxon>Conchiformibius</taxon>
    </lineage>
</organism>
<dbReference type="UniPathway" id="UPA00501"/>
<evidence type="ECO:0000256" key="1">
    <source>
        <dbReference type="ARBA" id="ARBA00005068"/>
    </source>
</evidence>
<dbReference type="InterPro" id="IPR002654">
    <property type="entry name" value="Glyco_trans_25"/>
</dbReference>
<feature type="domain" description="Glycosyl transferase family 25" evidence="4">
    <location>
        <begin position="1"/>
        <end position="196"/>
    </location>
</feature>
<comment type="caution">
    <text evidence="5">The sequence shown here is derived from an EMBL/GenBank/DDBJ whole genome shotgun (WGS) entry which is preliminary data.</text>
</comment>
<comment type="pathway">
    <text evidence="2">Glycan metabolism; lacto-N-neotetraose biosynthesis.</text>
</comment>
<dbReference type="CDD" id="cd06532">
    <property type="entry name" value="Glyco_transf_25"/>
    <property type="match status" value="1"/>
</dbReference>
<sequence>MINIYAISLPDHIERRHHIQAECARVGIAAEIIDATDMRAADESSIHKLCKLPLAKPLKKQRYLSAGELGCSLSHRAVYQTVLARGQDYALILEDDAYFIEDPSVLLNPDYLQTIQQQYPFDVLILGYVKTLPEHLPYYYRRIPLKTRATLTVNDKLYRFGTPWEQYGCGTVAYIISAQGARKLLADEKPSVAADDWLYFEQQNGLRILHSRPAFVLEDATRFDSTIRQEPNGFLQPKRSSIIIRSTKGWLKNFAMNYLNLKK</sequence>
<keyword evidence="3" id="KW-0448">Lipopolysaccharide biosynthesis</keyword>
<gene>
    <name evidence="5" type="ORF">EII21_07580</name>
</gene>
<proteinExistence type="predicted"/>
<evidence type="ECO:0000313" key="5">
    <source>
        <dbReference type="EMBL" id="RRD89882.1"/>
    </source>
</evidence>
<keyword evidence="5" id="KW-0808">Transferase</keyword>
<dbReference type="OrthoDB" id="119742at2"/>
<dbReference type="GO" id="GO:0009103">
    <property type="term" value="P:lipopolysaccharide biosynthetic process"/>
    <property type="evidence" value="ECO:0007669"/>
    <property type="project" value="UniProtKB-KW"/>
</dbReference>
<evidence type="ECO:0000256" key="2">
    <source>
        <dbReference type="ARBA" id="ARBA00005222"/>
    </source>
</evidence>
<evidence type="ECO:0000313" key="6">
    <source>
        <dbReference type="Proteomes" id="UP000269923"/>
    </source>
</evidence>
<dbReference type="UniPathway" id="UPA00820"/>
<name>A0A3P2A361_9NEIS</name>
<evidence type="ECO:0000256" key="3">
    <source>
        <dbReference type="ARBA" id="ARBA00022985"/>
    </source>
</evidence>
<dbReference type="GO" id="GO:0016740">
    <property type="term" value="F:transferase activity"/>
    <property type="evidence" value="ECO:0007669"/>
    <property type="project" value="UniProtKB-KW"/>
</dbReference>
<dbReference type="AlphaFoldDB" id="A0A3P2A361"/>
<evidence type="ECO:0000259" key="4">
    <source>
        <dbReference type="Pfam" id="PF01755"/>
    </source>
</evidence>
<dbReference type="EMBL" id="RQYC01000010">
    <property type="protein sequence ID" value="RRD89882.1"/>
    <property type="molecule type" value="Genomic_DNA"/>
</dbReference>
<dbReference type="Proteomes" id="UP000269923">
    <property type="component" value="Unassembled WGS sequence"/>
</dbReference>
<accession>A0A3P2A361</accession>
<keyword evidence="6" id="KW-1185">Reference proteome</keyword>
<protein>
    <submittedName>
        <fullName evidence="5">Glycosyltransferase family 25 protein</fullName>
    </submittedName>
</protein>
<comment type="pathway">
    <text evidence="1">Bacterial outer membrane biogenesis; lipooligosaccharide biosynthesis.</text>
</comment>
<reference evidence="5 6" key="1">
    <citation type="submission" date="2018-11" db="EMBL/GenBank/DDBJ databases">
        <title>Genomes From Bacteria Associated with the Canine Oral Cavity: a Test Case for Automated Genome-Based Taxonomic Assignment.</title>
        <authorList>
            <person name="Coil D.A."/>
            <person name="Jospin G."/>
            <person name="Darling A.E."/>
            <person name="Wallis C."/>
            <person name="Davis I.J."/>
            <person name="Harris S."/>
            <person name="Eisen J.A."/>
            <person name="Holcombe L.J."/>
            <person name="O'Flynn C."/>
        </authorList>
    </citation>
    <scope>NUCLEOTIDE SEQUENCE [LARGE SCALE GENOMIC DNA]</scope>
    <source>
        <strain evidence="5 6">COT-280</strain>
    </source>
</reference>